<sequence length="187" mass="20751">MRSLKILLLSAFMVLVSNTLSAQKMGIRAGVNLSTISGDYANSINQTGYYAGIYKEIPLVKSLLFIQPEIQYSSQGFSNDIADYKLDYITVPVLAKVYVVKLLSFETGPQFGFKINDKSDPNNPLIDPDFDFETFDPAWAFGASLNLPFGLSINSRFISSFNSVFKDANYNDQGKSQVFQVGAAFQF</sequence>
<dbReference type="InterPro" id="IPR025665">
    <property type="entry name" value="Beta-barrel_OMP_2"/>
</dbReference>
<feature type="signal peptide" evidence="1">
    <location>
        <begin position="1"/>
        <end position="22"/>
    </location>
</feature>
<dbReference type="Pfam" id="PF13568">
    <property type="entry name" value="OMP_b-brl_2"/>
    <property type="match status" value="1"/>
</dbReference>
<evidence type="ECO:0000313" key="4">
    <source>
        <dbReference type="Proteomes" id="UP000812031"/>
    </source>
</evidence>
<evidence type="ECO:0000256" key="1">
    <source>
        <dbReference type="SAM" id="SignalP"/>
    </source>
</evidence>
<keyword evidence="4" id="KW-1185">Reference proteome</keyword>
<gene>
    <name evidence="3" type="ORF">KZH69_01695</name>
</gene>
<comment type="caution">
    <text evidence="3">The sequence shown here is derived from an EMBL/GenBank/DDBJ whole genome shotgun (WGS) entry which is preliminary data.</text>
</comment>
<keyword evidence="1" id="KW-0732">Signal</keyword>
<reference evidence="3 4" key="1">
    <citation type="submission" date="2021-07" db="EMBL/GenBank/DDBJ databases">
        <title>Flavobacterium sp. nov. isolated from sediment on the Taihu Lake.</title>
        <authorList>
            <person name="Qu J.-H."/>
        </authorList>
    </citation>
    <scope>NUCLEOTIDE SEQUENCE [LARGE SCALE GENOMIC DNA]</scope>
    <source>
        <strain evidence="3 4">NAS39</strain>
    </source>
</reference>
<dbReference type="Proteomes" id="UP000812031">
    <property type="component" value="Unassembled WGS sequence"/>
</dbReference>
<evidence type="ECO:0000259" key="2">
    <source>
        <dbReference type="Pfam" id="PF13568"/>
    </source>
</evidence>
<dbReference type="EMBL" id="JAHWYN010000001">
    <property type="protein sequence ID" value="MBW4359187.1"/>
    <property type="molecule type" value="Genomic_DNA"/>
</dbReference>
<name>A0ABS6XR80_9FLAO</name>
<feature type="domain" description="Outer membrane protein beta-barrel" evidence="2">
    <location>
        <begin position="25"/>
        <end position="165"/>
    </location>
</feature>
<feature type="chain" id="PRO_5045128958" evidence="1">
    <location>
        <begin position="23"/>
        <end position="187"/>
    </location>
</feature>
<organism evidence="3 4">
    <name type="scientific">Flavobacterium taihuense</name>
    <dbReference type="NCBI Taxonomy" id="2857508"/>
    <lineage>
        <taxon>Bacteria</taxon>
        <taxon>Pseudomonadati</taxon>
        <taxon>Bacteroidota</taxon>
        <taxon>Flavobacteriia</taxon>
        <taxon>Flavobacteriales</taxon>
        <taxon>Flavobacteriaceae</taxon>
        <taxon>Flavobacterium</taxon>
    </lineage>
</organism>
<evidence type="ECO:0000313" key="3">
    <source>
        <dbReference type="EMBL" id="MBW4359187.1"/>
    </source>
</evidence>
<accession>A0ABS6XR80</accession>
<proteinExistence type="predicted"/>
<dbReference type="RefSeq" id="WP_219315726.1">
    <property type="nucleotide sequence ID" value="NZ_JAHWYN010000001.1"/>
</dbReference>
<protein>
    <submittedName>
        <fullName evidence="3">PorT family protein</fullName>
    </submittedName>
</protein>